<evidence type="ECO:0000313" key="2">
    <source>
        <dbReference type="WBParaSite" id="jg8891"/>
    </source>
</evidence>
<evidence type="ECO:0000313" key="1">
    <source>
        <dbReference type="Proteomes" id="UP000887574"/>
    </source>
</evidence>
<organism evidence="1 2">
    <name type="scientific">Ditylenchus dipsaci</name>
    <dbReference type="NCBI Taxonomy" id="166011"/>
    <lineage>
        <taxon>Eukaryota</taxon>
        <taxon>Metazoa</taxon>
        <taxon>Ecdysozoa</taxon>
        <taxon>Nematoda</taxon>
        <taxon>Chromadorea</taxon>
        <taxon>Rhabditida</taxon>
        <taxon>Tylenchina</taxon>
        <taxon>Tylenchomorpha</taxon>
        <taxon>Sphaerularioidea</taxon>
        <taxon>Anguinidae</taxon>
        <taxon>Anguininae</taxon>
        <taxon>Ditylenchus</taxon>
    </lineage>
</organism>
<proteinExistence type="predicted"/>
<keyword evidence="1" id="KW-1185">Reference proteome</keyword>
<dbReference type="Proteomes" id="UP000887574">
    <property type="component" value="Unplaced"/>
</dbReference>
<dbReference type="AlphaFoldDB" id="A0A915EP38"/>
<name>A0A915EP38_9BILA</name>
<dbReference type="WBParaSite" id="jg8891">
    <property type="protein sequence ID" value="jg8891"/>
    <property type="gene ID" value="jg8891"/>
</dbReference>
<sequence length="105" mass="11948">MAQLFGPDCEFLSLSFSSFQGGAQLIEKLITRIRAQAPEKDRSRPKERSQSILKIKRRRSIPHPLKFLQNHSGDDKAVQKRVPEESKLIKLQLTMEVPAALPENP</sequence>
<accession>A0A915EP38</accession>
<protein>
    <submittedName>
        <fullName evidence="2">Uncharacterized protein</fullName>
    </submittedName>
</protein>
<reference evidence="2" key="1">
    <citation type="submission" date="2022-11" db="UniProtKB">
        <authorList>
            <consortium name="WormBaseParasite"/>
        </authorList>
    </citation>
    <scope>IDENTIFICATION</scope>
</reference>